<proteinExistence type="predicted"/>
<keyword evidence="2" id="KW-0472">Membrane</keyword>
<dbReference type="InterPro" id="IPR010916">
    <property type="entry name" value="TonB_box_CS"/>
</dbReference>
<gene>
    <name evidence="3" type="ORF">ACFQ63_15680</name>
</gene>
<dbReference type="EMBL" id="JBHTRV010000010">
    <property type="protein sequence ID" value="MFE5981141.1"/>
    <property type="molecule type" value="Genomic_DNA"/>
</dbReference>
<accession>A0ABW6IU34</accession>
<feature type="transmembrane region" description="Helical" evidence="2">
    <location>
        <begin position="697"/>
        <end position="716"/>
    </location>
</feature>
<dbReference type="RefSeq" id="WP_386252354.1">
    <property type="nucleotide sequence ID" value="NZ_JBHTRV010000010.1"/>
</dbReference>
<dbReference type="InterPro" id="IPR013783">
    <property type="entry name" value="Ig-like_fold"/>
</dbReference>
<reference evidence="3 4" key="1">
    <citation type="submission" date="2024-09" db="EMBL/GenBank/DDBJ databases">
        <title>The Natural Products Discovery Center: Release of the First 8490 Sequenced Strains for Exploring Actinobacteria Biosynthetic Diversity.</title>
        <authorList>
            <person name="Kalkreuter E."/>
            <person name="Kautsar S.A."/>
            <person name="Yang D."/>
            <person name="Bader C.D."/>
            <person name="Teijaro C.N."/>
            <person name="Fluegel L."/>
            <person name="Davis C.M."/>
            <person name="Simpson J.R."/>
            <person name="Lauterbach L."/>
            <person name="Steele A.D."/>
            <person name="Gui C."/>
            <person name="Meng S."/>
            <person name="Li G."/>
            <person name="Viehrig K."/>
            <person name="Ye F."/>
            <person name="Su P."/>
            <person name="Kiefer A.F."/>
            <person name="Nichols A."/>
            <person name="Cepeda A.J."/>
            <person name="Yan W."/>
            <person name="Fan B."/>
            <person name="Jiang Y."/>
            <person name="Adhikari A."/>
            <person name="Zheng C.-J."/>
            <person name="Schuster L."/>
            <person name="Cowan T.M."/>
            <person name="Smanski M.J."/>
            <person name="Chevrette M.G."/>
            <person name="De Carvalho L.P.S."/>
            <person name="Shen B."/>
        </authorList>
    </citation>
    <scope>NUCLEOTIDE SEQUENCE [LARGE SCALE GENOMIC DNA]</scope>
    <source>
        <strain evidence="3 4">NPDC056472</strain>
    </source>
</reference>
<dbReference type="InterPro" id="IPR046112">
    <property type="entry name" value="DUF6049"/>
</dbReference>
<evidence type="ECO:0000313" key="4">
    <source>
        <dbReference type="Proteomes" id="UP001600424"/>
    </source>
</evidence>
<dbReference type="Proteomes" id="UP001600424">
    <property type="component" value="Unassembled WGS sequence"/>
</dbReference>
<evidence type="ECO:0000256" key="1">
    <source>
        <dbReference type="SAM" id="MobiDB-lite"/>
    </source>
</evidence>
<organism evidence="3 4">
    <name type="scientific">Streptomyces wedmorensis</name>
    <dbReference type="NCBI Taxonomy" id="43759"/>
    <lineage>
        <taxon>Bacteria</taxon>
        <taxon>Bacillati</taxon>
        <taxon>Actinomycetota</taxon>
        <taxon>Actinomycetes</taxon>
        <taxon>Kitasatosporales</taxon>
        <taxon>Streptomycetaceae</taxon>
        <taxon>Streptomyces</taxon>
    </lineage>
</organism>
<dbReference type="Gene3D" id="2.60.40.10">
    <property type="entry name" value="Immunoglobulins"/>
    <property type="match status" value="1"/>
</dbReference>
<sequence>MAEAADIQGTGPSPARRWLRRTITVAFGAPLLAGLLQAPAVASPAIAAEEGTGSRTVDVSLDTLTPNTPVEGDTVTVTGTVTNRGKKTVTDATVDLRVGPRMTSRSEIEQVTGRTGYRYDSDPAVLEDGPTVRIPRLGAGLSADFSLSVPVSDLGLDDAGVYQLGVSLTGDTSDQGSDRVLGIERTFLPYQPEATRKKTQLTYLWPLISSSHVSAETATDDQQTPVFEDDALAAELRPGGRLDQLVALGKDLPVTWVLDPDLLATVDAMANGYRVKDGTLHVPGKNKDVAEQWLNALEKAVQGREVVALPFADPDLASLAHHGKDVPGSLGHLQSATDLAGTTVETVLHLRPSTDFAWPVEGAVDPSIVAVATSAGADKVIARSDSVRDDLSYTPTAARPLGNGSTTAVVSDAVLSTTFDGDMVRAEGSTLAVQEFLAQSLAITLEQPEDQRSVVVAPQRTPTVAQAQSMATALQGLSAKRWSQPLGLVAAAAAKPDPDASTAVPSTSRYPKKLRARELPVQAFRDMKTTRDELDDFKIVLEQPERVVAPFGNAINREMSVSWRGQVRAALVYRSNVLEYLQGLTKSVQLVDKSDLTLSGRSATIPVTVQNKLLQGVDHLVLRLTSGNKNRLEVNGEGFAELPVKINGGHSQSVKFTASANVNGQVPMTAQLYTEDGTPYGQPMTFNVKVSEMTPTVMLVIAGGVLLLVLAGVRMYTQRKRIAARNAEAEAAEAEAEEPAEGEADGDGADGDGPSGDEPEQPSDPTPDTGSESGGPSGPGEKVDR</sequence>
<evidence type="ECO:0000313" key="3">
    <source>
        <dbReference type="EMBL" id="MFE5981141.1"/>
    </source>
</evidence>
<dbReference type="PROSITE" id="PS00430">
    <property type="entry name" value="TONB_DEPENDENT_REC_1"/>
    <property type="match status" value="1"/>
</dbReference>
<feature type="compositionally biased region" description="Acidic residues" evidence="1">
    <location>
        <begin position="730"/>
        <end position="761"/>
    </location>
</feature>
<comment type="caution">
    <text evidence="3">The sequence shown here is derived from an EMBL/GenBank/DDBJ whole genome shotgun (WGS) entry which is preliminary data.</text>
</comment>
<keyword evidence="4" id="KW-1185">Reference proteome</keyword>
<protein>
    <submittedName>
        <fullName evidence="3">DUF6049 family protein</fullName>
    </submittedName>
</protein>
<keyword evidence="2" id="KW-0812">Transmembrane</keyword>
<keyword evidence="2" id="KW-1133">Transmembrane helix</keyword>
<dbReference type="Pfam" id="PF19516">
    <property type="entry name" value="DUF6049"/>
    <property type="match status" value="1"/>
</dbReference>
<name>A0ABW6IU34_STRWE</name>
<feature type="region of interest" description="Disordered" evidence="1">
    <location>
        <begin position="728"/>
        <end position="785"/>
    </location>
</feature>
<evidence type="ECO:0000256" key="2">
    <source>
        <dbReference type="SAM" id="Phobius"/>
    </source>
</evidence>